<sequence length="533" mass="58484">MNAAISLVEPVENVTLGELLLALGPNTVTLLGRGDTKLTVRGTDFYDALEELREDPDTLLLAPSAAEMPAAHIAALAERAAQLRYSAIAVKCHEGDIATYTAIAESSGVPIIRVSERLSWRLFDAYIAQLLGEQHHSEDTHRDRGAEPLFALTNELAEFFGGSVTIEDLGRRIIAYSSVPGQLIDTHRTQGILTRRVPDSPLNDDQYRTVLRSDDPIKYPHIDDEEPRVTIAIRAGALPLGTVWAIDASGDAPLTTEQARRIRAAAVVAASHMLDDIRVRKATQIPREDRLRTLLDGTDVMGSELAELGMTEERGATLLAFAHPKAELPTVPAQLRSTVQRHLELYRPEAVTVVRGGRVYALVANDPTTVASSLAEPLIPILDRLIGPGVLVTAPGVAHRSAEIAPLRDLADRLFDTASRRPQAPLGVKDRVLTVESLRPMLVFERAATMFASSPELRSTELERMVFEEPQLAETLRVWCGSFGNVAQTARVLGIHENTARYRLRRAEEKYGIDLVEPDALLVTWLQLRAIHS</sequence>
<dbReference type="Pfam" id="PF13556">
    <property type="entry name" value="HTH_30"/>
    <property type="match status" value="1"/>
</dbReference>
<dbReference type="InterPro" id="IPR051448">
    <property type="entry name" value="CdaR-like_regulators"/>
</dbReference>
<keyword evidence="3" id="KW-1185">Reference proteome</keyword>
<dbReference type="PANTHER" id="PTHR33744:SF17">
    <property type="entry name" value="CONSERVED PROTEIN"/>
    <property type="match status" value="1"/>
</dbReference>
<dbReference type="InterPro" id="IPR042070">
    <property type="entry name" value="PucR_C-HTH_sf"/>
</dbReference>
<dbReference type="EMBL" id="CP049863">
    <property type="protein sequence ID" value="QIK63740.1"/>
    <property type="molecule type" value="Genomic_DNA"/>
</dbReference>
<dbReference type="RefSeq" id="WP_166292082.1">
    <property type="nucleotide sequence ID" value="NZ_CP049863.1"/>
</dbReference>
<evidence type="ECO:0000313" key="2">
    <source>
        <dbReference type="EMBL" id="QIK63740.1"/>
    </source>
</evidence>
<protein>
    <submittedName>
        <fullName evidence="2">PucR family transcriptional regulator</fullName>
    </submittedName>
</protein>
<dbReference type="AlphaFoldDB" id="A0A6G7XGK6"/>
<dbReference type="Proteomes" id="UP000502677">
    <property type="component" value="Chromosome"/>
</dbReference>
<dbReference type="PANTHER" id="PTHR33744">
    <property type="entry name" value="CARBOHYDRATE DIACID REGULATOR"/>
    <property type="match status" value="1"/>
</dbReference>
<evidence type="ECO:0000259" key="1">
    <source>
        <dbReference type="Pfam" id="PF13556"/>
    </source>
</evidence>
<accession>A0A6G7XGK6</accession>
<dbReference type="KEGG" id="lvi:G7068_11480"/>
<dbReference type="Gene3D" id="1.10.10.2840">
    <property type="entry name" value="PucR C-terminal helix-turn-helix domain"/>
    <property type="match status" value="1"/>
</dbReference>
<reference evidence="2 3" key="1">
    <citation type="submission" date="2020-03" db="EMBL/GenBank/DDBJ databases">
        <title>Leucobacter sp. nov., isolated from beetles.</title>
        <authorList>
            <person name="Hyun D.-W."/>
            <person name="Bae J.-W."/>
        </authorList>
    </citation>
    <scope>NUCLEOTIDE SEQUENCE [LARGE SCALE GENOMIC DNA]</scope>
    <source>
        <strain evidence="2 3">HDW9C</strain>
    </source>
</reference>
<feature type="domain" description="PucR C-terminal helix-turn-helix" evidence="1">
    <location>
        <begin position="472"/>
        <end position="530"/>
    </location>
</feature>
<name>A0A6G7XGK6_9MICO</name>
<evidence type="ECO:0000313" key="3">
    <source>
        <dbReference type="Proteomes" id="UP000502677"/>
    </source>
</evidence>
<organism evidence="2 3">
    <name type="scientific">Leucobacter viscericola</name>
    <dbReference type="NCBI Taxonomy" id="2714935"/>
    <lineage>
        <taxon>Bacteria</taxon>
        <taxon>Bacillati</taxon>
        <taxon>Actinomycetota</taxon>
        <taxon>Actinomycetes</taxon>
        <taxon>Micrococcales</taxon>
        <taxon>Microbacteriaceae</taxon>
        <taxon>Leucobacter</taxon>
    </lineage>
</organism>
<dbReference type="InterPro" id="IPR025736">
    <property type="entry name" value="PucR_C-HTH_dom"/>
</dbReference>
<gene>
    <name evidence="2" type="ORF">G7068_11480</name>
</gene>
<proteinExistence type="predicted"/>